<dbReference type="EMBL" id="GBRH01276942">
    <property type="protein sequence ID" value="JAD20953.1"/>
    <property type="molecule type" value="Transcribed_RNA"/>
</dbReference>
<proteinExistence type="predicted"/>
<accession>A0A0A8Y728</accession>
<protein>
    <submittedName>
        <fullName evidence="2">Uncharacterized protein</fullName>
    </submittedName>
</protein>
<name>A0A0A8Y728_ARUDO</name>
<organism evidence="2">
    <name type="scientific">Arundo donax</name>
    <name type="common">Giant reed</name>
    <name type="synonym">Donax arundinaceus</name>
    <dbReference type="NCBI Taxonomy" id="35708"/>
    <lineage>
        <taxon>Eukaryota</taxon>
        <taxon>Viridiplantae</taxon>
        <taxon>Streptophyta</taxon>
        <taxon>Embryophyta</taxon>
        <taxon>Tracheophyta</taxon>
        <taxon>Spermatophyta</taxon>
        <taxon>Magnoliopsida</taxon>
        <taxon>Liliopsida</taxon>
        <taxon>Poales</taxon>
        <taxon>Poaceae</taxon>
        <taxon>PACMAD clade</taxon>
        <taxon>Arundinoideae</taxon>
        <taxon>Arundineae</taxon>
        <taxon>Arundo</taxon>
    </lineage>
</organism>
<keyword evidence="1" id="KW-1133">Transmembrane helix</keyword>
<sequence>MEVTGMYTEIPTSNKSTNEVTWENIRTFWYCRRNIVKHIQFLYSFRFGHHHLFPSILLLFLWRFSISTCHTVWRTK</sequence>
<keyword evidence="1" id="KW-0812">Transmembrane</keyword>
<reference evidence="2" key="2">
    <citation type="journal article" date="2015" name="Data Brief">
        <title>Shoot transcriptome of the giant reed, Arundo donax.</title>
        <authorList>
            <person name="Barrero R.A."/>
            <person name="Guerrero F.D."/>
            <person name="Moolhuijzen P."/>
            <person name="Goolsby J.A."/>
            <person name="Tidwell J."/>
            <person name="Bellgard S.E."/>
            <person name="Bellgard M.I."/>
        </authorList>
    </citation>
    <scope>NUCLEOTIDE SEQUENCE</scope>
    <source>
        <tissue evidence="2">Shoot tissue taken approximately 20 cm above the soil surface</tissue>
    </source>
</reference>
<evidence type="ECO:0000313" key="2">
    <source>
        <dbReference type="EMBL" id="JAD20953.1"/>
    </source>
</evidence>
<dbReference type="AlphaFoldDB" id="A0A0A8Y728"/>
<feature type="transmembrane region" description="Helical" evidence="1">
    <location>
        <begin position="52"/>
        <end position="73"/>
    </location>
</feature>
<keyword evidence="1" id="KW-0472">Membrane</keyword>
<reference evidence="2" key="1">
    <citation type="submission" date="2014-09" db="EMBL/GenBank/DDBJ databases">
        <authorList>
            <person name="Magalhaes I.L.F."/>
            <person name="Oliveira U."/>
            <person name="Santos F.R."/>
            <person name="Vidigal T.H.D.A."/>
            <person name="Brescovit A.D."/>
            <person name="Santos A.J."/>
        </authorList>
    </citation>
    <scope>NUCLEOTIDE SEQUENCE</scope>
    <source>
        <tissue evidence="2">Shoot tissue taken approximately 20 cm above the soil surface</tissue>
    </source>
</reference>
<evidence type="ECO:0000256" key="1">
    <source>
        <dbReference type="SAM" id="Phobius"/>
    </source>
</evidence>